<keyword evidence="2 4" id="KW-0863">Zinc-finger</keyword>
<evidence type="ECO:0000313" key="6">
    <source>
        <dbReference type="EMBL" id="SPN97488.1"/>
    </source>
</evidence>
<evidence type="ECO:0000256" key="2">
    <source>
        <dbReference type="ARBA" id="ARBA00022771"/>
    </source>
</evidence>
<dbReference type="Gene3D" id="6.10.140.2220">
    <property type="match status" value="1"/>
</dbReference>
<dbReference type="Pfam" id="PF01753">
    <property type="entry name" value="zf-MYND"/>
    <property type="match status" value="1"/>
</dbReference>
<reference evidence="6" key="1">
    <citation type="submission" date="2018-03" db="EMBL/GenBank/DDBJ databases">
        <authorList>
            <person name="Guldener U."/>
        </authorList>
    </citation>
    <scope>NUCLEOTIDE SEQUENCE</scope>
</reference>
<organism evidence="6 7">
    <name type="scientific">Cephalotrichum gorgonifer</name>
    <dbReference type="NCBI Taxonomy" id="2041049"/>
    <lineage>
        <taxon>Eukaryota</taxon>
        <taxon>Fungi</taxon>
        <taxon>Dikarya</taxon>
        <taxon>Ascomycota</taxon>
        <taxon>Pezizomycotina</taxon>
        <taxon>Sordariomycetes</taxon>
        <taxon>Hypocreomycetidae</taxon>
        <taxon>Microascales</taxon>
        <taxon>Microascaceae</taxon>
        <taxon>Cephalotrichum</taxon>
    </lineage>
</organism>
<name>A0AAE8MQ29_9PEZI</name>
<gene>
    <name evidence="6" type="ORF">DNG_01002</name>
</gene>
<dbReference type="AlphaFoldDB" id="A0AAE8MQ29"/>
<evidence type="ECO:0000313" key="7">
    <source>
        <dbReference type="Proteomes" id="UP001187682"/>
    </source>
</evidence>
<keyword evidence="7" id="KW-1185">Reference proteome</keyword>
<evidence type="ECO:0000256" key="4">
    <source>
        <dbReference type="PROSITE-ProRule" id="PRU00134"/>
    </source>
</evidence>
<accession>A0AAE8MQ29</accession>
<keyword evidence="3" id="KW-0862">Zinc</keyword>
<dbReference type="PROSITE" id="PS01360">
    <property type="entry name" value="ZF_MYND_1"/>
    <property type="match status" value="1"/>
</dbReference>
<dbReference type="Proteomes" id="UP001187682">
    <property type="component" value="Unassembled WGS sequence"/>
</dbReference>
<evidence type="ECO:0000259" key="5">
    <source>
        <dbReference type="PROSITE" id="PS50865"/>
    </source>
</evidence>
<comment type="caution">
    <text evidence="6">The sequence shown here is derived from an EMBL/GenBank/DDBJ whole genome shotgun (WGS) entry which is preliminary data.</text>
</comment>
<feature type="domain" description="MYND-type" evidence="5">
    <location>
        <begin position="148"/>
        <end position="186"/>
    </location>
</feature>
<keyword evidence="1" id="KW-0479">Metal-binding</keyword>
<sequence length="205" mass="22621">MSLFARFSDRDLFPSFDELPSAASLGAAAPTETKQDGDGDASAGTERRWFLVAQIAENMTITKPTLILRDRDSSSFALAFEEKGVVLKGWRKEYTLIAERVRRTEGKEGKRGFVRVEEGEEVGVRCIPGPMDRVIRLGAGMKGDKVECRSCGGEGTRKCTGCGWVRYCGKECQVKGWSEGGHKGECKVYKALKEFDEAYPTGDDE</sequence>
<dbReference type="PROSITE" id="PS50865">
    <property type="entry name" value="ZF_MYND_2"/>
    <property type="match status" value="1"/>
</dbReference>
<dbReference type="InterPro" id="IPR002893">
    <property type="entry name" value="Znf_MYND"/>
</dbReference>
<protein>
    <recommendedName>
        <fullName evidence="5">MYND-type domain-containing protein</fullName>
    </recommendedName>
</protein>
<dbReference type="SUPFAM" id="SSF144232">
    <property type="entry name" value="HIT/MYND zinc finger-like"/>
    <property type="match status" value="1"/>
</dbReference>
<evidence type="ECO:0000256" key="1">
    <source>
        <dbReference type="ARBA" id="ARBA00022723"/>
    </source>
</evidence>
<proteinExistence type="predicted"/>
<dbReference type="GO" id="GO:0008270">
    <property type="term" value="F:zinc ion binding"/>
    <property type="evidence" value="ECO:0007669"/>
    <property type="project" value="UniProtKB-KW"/>
</dbReference>
<dbReference type="EMBL" id="ONZQ02000001">
    <property type="protein sequence ID" value="SPN97488.1"/>
    <property type="molecule type" value="Genomic_DNA"/>
</dbReference>
<evidence type="ECO:0000256" key="3">
    <source>
        <dbReference type="ARBA" id="ARBA00022833"/>
    </source>
</evidence>